<dbReference type="SUPFAM" id="SSF48371">
    <property type="entry name" value="ARM repeat"/>
    <property type="match status" value="1"/>
</dbReference>
<keyword evidence="3" id="KW-0732">Signal</keyword>
<dbReference type="InterPro" id="IPR040000">
    <property type="entry name" value="NOP9"/>
</dbReference>
<dbReference type="GO" id="GO:0000447">
    <property type="term" value="P:endonucleolytic cleavage in ITS1 to separate SSU-rRNA from 5.8S rRNA and LSU-rRNA from tricistronic rRNA transcript (SSU-rRNA, 5.8S rRNA, LSU-rRNA)"/>
    <property type="evidence" value="ECO:0007669"/>
    <property type="project" value="TreeGrafter"/>
</dbReference>
<feature type="chain" id="PRO_5042957512" evidence="3">
    <location>
        <begin position="26"/>
        <end position="249"/>
    </location>
</feature>
<feature type="repeat" description="Pumilio" evidence="2">
    <location>
        <begin position="198"/>
        <end position="234"/>
    </location>
</feature>
<dbReference type="InterPro" id="IPR016024">
    <property type="entry name" value="ARM-type_fold"/>
</dbReference>
<dbReference type="PANTHER" id="PTHR13102:SF0">
    <property type="entry name" value="NUCLEOLAR PROTEIN 9"/>
    <property type="match status" value="1"/>
</dbReference>
<proteinExistence type="predicted"/>
<evidence type="ECO:0000313" key="5">
    <source>
        <dbReference type="Proteomes" id="UP001356427"/>
    </source>
</evidence>
<dbReference type="GO" id="GO:0005730">
    <property type="term" value="C:nucleolus"/>
    <property type="evidence" value="ECO:0007669"/>
    <property type="project" value="TreeGrafter"/>
</dbReference>
<dbReference type="GO" id="GO:0000480">
    <property type="term" value="P:endonucleolytic cleavage in 5'-ETS of tricistronic rRNA transcript (SSU-rRNA, 5.8S rRNA, LSU-rRNA)"/>
    <property type="evidence" value="ECO:0007669"/>
    <property type="project" value="TreeGrafter"/>
</dbReference>
<dbReference type="Pfam" id="PF22493">
    <property type="entry name" value="PUF_NOP9"/>
    <property type="match status" value="1"/>
</dbReference>
<dbReference type="Proteomes" id="UP001356427">
    <property type="component" value="Unassembled WGS sequence"/>
</dbReference>
<name>A0AAN8LK95_9TELE</name>
<keyword evidence="1" id="KW-0677">Repeat</keyword>
<reference evidence="4 5" key="1">
    <citation type="submission" date="2021-04" db="EMBL/GenBank/DDBJ databases">
        <authorList>
            <person name="De Guttry C."/>
            <person name="Zahm M."/>
            <person name="Klopp C."/>
            <person name="Cabau C."/>
            <person name="Louis A."/>
            <person name="Berthelot C."/>
            <person name="Parey E."/>
            <person name="Roest Crollius H."/>
            <person name="Montfort J."/>
            <person name="Robinson-Rechavi M."/>
            <person name="Bucao C."/>
            <person name="Bouchez O."/>
            <person name="Gislard M."/>
            <person name="Lluch J."/>
            <person name="Milhes M."/>
            <person name="Lampietro C."/>
            <person name="Lopez Roques C."/>
            <person name="Donnadieu C."/>
            <person name="Braasch I."/>
            <person name="Desvignes T."/>
            <person name="Postlethwait J."/>
            <person name="Bobe J."/>
            <person name="Wedekind C."/>
            <person name="Guiguen Y."/>
        </authorList>
    </citation>
    <scope>NUCLEOTIDE SEQUENCE [LARGE SCALE GENOMIC DNA]</scope>
    <source>
        <strain evidence="4">Cs_M1</strain>
        <tissue evidence="4">Blood</tissue>
    </source>
</reference>
<dbReference type="PROSITE" id="PS50302">
    <property type="entry name" value="PUM"/>
    <property type="match status" value="1"/>
</dbReference>
<dbReference type="GO" id="GO:0030686">
    <property type="term" value="C:90S preribosome"/>
    <property type="evidence" value="ECO:0007669"/>
    <property type="project" value="TreeGrafter"/>
</dbReference>
<accession>A0AAN8LK95</accession>
<organism evidence="4 5">
    <name type="scientific">Coregonus suidteri</name>
    <dbReference type="NCBI Taxonomy" id="861788"/>
    <lineage>
        <taxon>Eukaryota</taxon>
        <taxon>Metazoa</taxon>
        <taxon>Chordata</taxon>
        <taxon>Craniata</taxon>
        <taxon>Vertebrata</taxon>
        <taxon>Euteleostomi</taxon>
        <taxon>Actinopterygii</taxon>
        <taxon>Neopterygii</taxon>
        <taxon>Teleostei</taxon>
        <taxon>Protacanthopterygii</taxon>
        <taxon>Salmoniformes</taxon>
        <taxon>Salmonidae</taxon>
        <taxon>Coregoninae</taxon>
        <taxon>Coregonus</taxon>
    </lineage>
</organism>
<dbReference type="EMBL" id="JAGTTL010000016">
    <property type="protein sequence ID" value="KAK6310974.1"/>
    <property type="molecule type" value="Genomic_DNA"/>
</dbReference>
<evidence type="ECO:0000256" key="3">
    <source>
        <dbReference type="SAM" id="SignalP"/>
    </source>
</evidence>
<dbReference type="GO" id="GO:0030688">
    <property type="term" value="C:preribosome, small subunit precursor"/>
    <property type="evidence" value="ECO:0007669"/>
    <property type="project" value="TreeGrafter"/>
</dbReference>
<evidence type="ECO:0000256" key="2">
    <source>
        <dbReference type="PROSITE-ProRule" id="PRU00317"/>
    </source>
</evidence>
<sequence>MCRMSLCLSLSLSPLFVFLKDQASSWLIETVIQLSHKALLRHLYKNHLQGQLATLAIHPIANFPIQRLTAASTNYKVFLKVFDELAEGLEAILAAGHMGVIVQLTDSCAEREEKRREMMQRLLSAFHCAEPASRHTACLPLFLSLLTHEVYYSSETAEGTAEGETECPLSSICYLGSRLVQSLAKFKDRSLLLNSLRSLTPADHLTLGTDQSGSHVLQLLVTSYSDKGRGKILRRLEGQYVQMACSSAL</sequence>
<comment type="caution">
    <text evidence="4">The sequence shown here is derived from an EMBL/GenBank/DDBJ whole genome shotgun (WGS) entry which is preliminary data.</text>
</comment>
<dbReference type="InterPro" id="IPR001313">
    <property type="entry name" value="Pumilio_RNA-bd_rpt"/>
</dbReference>
<protein>
    <submittedName>
        <fullName evidence="4">Uncharacterized protein</fullName>
    </submittedName>
</protein>
<feature type="signal peptide" evidence="3">
    <location>
        <begin position="1"/>
        <end position="25"/>
    </location>
</feature>
<dbReference type="GO" id="GO:0003723">
    <property type="term" value="F:RNA binding"/>
    <property type="evidence" value="ECO:0007669"/>
    <property type="project" value="InterPro"/>
</dbReference>
<keyword evidence="5" id="KW-1185">Reference proteome</keyword>
<dbReference type="GO" id="GO:0000056">
    <property type="term" value="P:ribosomal small subunit export from nucleus"/>
    <property type="evidence" value="ECO:0007669"/>
    <property type="project" value="TreeGrafter"/>
</dbReference>
<evidence type="ECO:0000256" key="1">
    <source>
        <dbReference type="ARBA" id="ARBA00022737"/>
    </source>
</evidence>
<dbReference type="GO" id="GO:0000472">
    <property type="term" value="P:endonucleolytic cleavage to generate mature 5'-end of SSU-rRNA from (SSU-rRNA, 5.8S rRNA, LSU-rRNA)"/>
    <property type="evidence" value="ECO:0007669"/>
    <property type="project" value="TreeGrafter"/>
</dbReference>
<dbReference type="AlphaFoldDB" id="A0AAN8LK95"/>
<dbReference type="PANTHER" id="PTHR13102">
    <property type="entry name" value="NUCLEOLAR PROTEIN 9"/>
    <property type="match status" value="1"/>
</dbReference>
<gene>
    <name evidence="4" type="ORF">J4Q44_G00190290</name>
</gene>
<evidence type="ECO:0000313" key="4">
    <source>
        <dbReference type="EMBL" id="KAK6310974.1"/>
    </source>
</evidence>